<name>A0A6L6J7J8_9RHOB</name>
<dbReference type="OrthoDB" id="8452166at2"/>
<keyword evidence="3" id="KW-1185">Reference proteome</keyword>
<dbReference type="Proteomes" id="UP000478183">
    <property type="component" value="Unassembled WGS sequence"/>
</dbReference>
<proteinExistence type="predicted"/>
<dbReference type="RefSeq" id="WP_155094469.1">
    <property type="nucleotide sequence ID" value="NZ_WMIE01000001.1"/>
</dbReference>
<dbReference type="InterPro" id="IPR009061">
    <property type="entry name" value="DNA-bd_dom_put_sf"/>
</dbReference>
<organism evidence="2 3">
    <name type="scientific">Paracoccus aestuariivivens</name>
    <dbReference type="NCBI Taxonomy" id="1820333"/>
    <lineage>
        <taxon>Bacteria</taxon>
        <taxon>Pseudomonadati</taxon>
        <taxon>Pseudomonadota</taxon>
        <taxon>Alphaproteobacteria</taxon>
        <taxon>Rhodobacterales</taxon>
        <taxon>Paracoccaceae</taxon>
        <taxon>Paracoccus</taxon>
    </lineage>
</organism>
<evidence type="ECO:0000259" key="1">
    <source>
        <dbReference type="Pfam" id="PF12728"/>
    </source>
</evidence>
<protein>
    <submittedName>
        <fullName evidence="2">Helix-turn-helix domain-containing protein</fullName>
    </submittedName>
</protein>
<reference evidence="2 3" key="1">
    <citation type="submission" date="2019-11" db="EMBL/GenBank/DDBJ databases">
        <authorList>
            <person name="Dong K."/>
        </authorList>
    </citation>
    <scope>NUCLEOTIDE SEQUENCE [LARGE SCALE GENOMIC DNA]</scope>
    <source>
        <strain evidence="2 3">NBRC 111993</strain>
    </source>
</reference>
<evidence type="ECO:0000313" key="3">
    <source>
        <dbReference type="Proteomes" id="UP000478183"/>
    </source>
</evidence>
<dbReference type="Gene3D" id="1.10.238.160">
    <property type="match status" value="1"/>
</dbReference>
<dbReference type="AlphaFoldDB" id="A0A6L6J7J8"/>
<evidence type="ECO:0000313" key="2">
    <source>
        <dbReference type="EMBL" id="MTH77165.1"/>
    </source>
</evidence>
<dbReference type="Pfam" id="PF12728">
    <property type="entry name" value="HTH_17"/>
    <property type="match status" value="1"/>
</dbReference>
<accession>A0A6L6J7J8</accession>
<gene>
    <name evidence="2" type="ORF">GL286_05450</name>
</gene>
<feature type="domain" description="Helix-turn-helix" evidence="1">
    <location>
        <begin position="11"/>
        <end position="57"/>
    </location>
</feature>
<dbReference type="InterPro" id="IPR041657">
    <property type="entry name" value="HTH_17"/>
</dbReference>
<dbReference type="SUPFAM" id="SSF46955">
    <property type="entry name" value="Putative DNA-binding domain"/>
    <property type="match status" value="1"/>
</dbReference>
<sequence>MTVTTQSQNLYLTVEQVARRLNVSTDSIYRWKRNGDFPTAVKIGPGCTRWRLSDIEAHENTFEACFSFDAGMALWD</sequence>
<dbReference type="EMBL" id="WMIE01000001">
    <property type="protein sequence ID" value="MTH77165.1"/>
    <property type="molecule type" value="Genomic_DNA"/>
</dbReference>
<comment type="caution">
    <text evidence="2">The sequence shown here is derived from an EMBL/GenBank/DDBJ whole genome shotgun (WGS) entry which is preliminary data.</text>
</comment>